<keyword evidence="2" id="KW-1185">Reference proteome</keyword>
<dbReference type="Proteomes" id="UP000789366">
    <property type="component" value="Unassembled WGS sequence"/>
</dbReference>
<sequence>AKWYQRFIEEYKLKEIPYNDLKKKKRLGRGGFGTVYLAKSSSLGCIAIKEVESGTDEKTQKLFINELKQLSRSNHERIIKFYGISFKKIPYLVMEYADNGTLREYLRKNKLEWPEKIQLARQIAEGMSYLHDIDITHRDLHTANILIHKKEIKISDFGFSKNLNTATVTNSKLCGIFPFIDPCKLNDLKYRYDKKSDVYSIGVLMWEISSNGTVPFDNQGYDPSLPLKIIQGSREKPILGTPIQYIDLYSKCWDHEPNKRPSMSEIFQQLNFLKLDPKYDGTN</sequence>
<reference evidence="1" key="1">
    <citation type="submission" date="2021-06" db="EMBL/GenBank/DDBJ databases">
        <authorList>
            <person name="Kallberg Y."/>
            <person name="Tangrot J."/>
            <person name="Rosling A."/>
        </authorList>
    </citation>
    <scope>NUCLEOTIDE SEQUENCE</scope>
    <source>
        <strain evidence="1">28 12/20/2015</strain>
    </source>
</reference>
<evidence type="ECO:0000313" key="1">
    <source>
        <dbReference type="EMBL" id="CAG8615377.1"/>
    </source>
</evidence>
<feature type="non-terminal residue" evidence="1">
    <location>
        <position position="1"/>
    </location>
</feature>
<proteinExistence type="predicted"/>
<organism evidence="1 2">
    <name type="scientific">Cetraspora pellucida</name>
    <dbReference type="NCBI Taxonomy" id="1433469"/>
    <lineage>
        <taxon>Eukaryota</taxon>
        <taxon>Fungi</taxon>
        <taxon>Fungi incertae sedis</taxon>
        <taxon>Mucoromycota</taxon>
        <taxon>Glomeromycotina</taxon>
        <taxon>Glomeromycetes</taxon>
        <taxon>Diversisporales</taxon>
        <taxon>Gigasporaceae</taxon>
        <taxon>Cetraspora</taxon>
    </lineage>
</organism>
<comment type="caution">
    <text evidence="1">The sequence shown here is derived from an EMBL/GenBank/DDBJ whole genome shotgun (WGS) entry which is preliminary data.</text>
</comment>
<evidence type="ECO:0000313" key="2">
    <source>
        <dbReference type="Proteomes" id="UP000789366"/>
    </source>
</evidence>
<accession>A0ACA9MXM8</accession>
<name>A0ACA9MXM8_9GLOM</name>
<protein>
    <submittedName>
        <fullName evidence="1">807_t:CDS:1</fullName>
    </submittedName>
</protein>
<gene>
    <name evidence="1" type="ORF">SPELUC_LOCUS7656</name>
</gene>
<dbReference type="EMBL" id="CAJVPW010010436">
    <property type="protein sequence ID" value="CAG8615377.1"/>
    <property type="molecule type" value="Genomic_DNA"/>
</dbReference>